<keyword evidence="2" id="KW-0159">Chromosome partition</keyword>
<dbReference type="Pfam" id="PF02195">
    <property type="entry name" value="ParB_N"/>
    <property type="match status" value="1"/>
</dbReference>
<evidence type="ECO:0000256" key="3">
    <source>
        <dbReference type="ARBA" id="ARBA00023125"/>
    </source>
</evidence>
<dbReference type="InterPro" id="IPR036086">
    <property type="entry name" value="ParB/Sulfiredoxin_sf"/>
</dbReference>
<dbReference type="NCBIfam" id="TIGR00180">
    <property type="entry name" value="parB_part"/>
    <property type="match status" value="1"/>
</dbReference>
<gene>
    <name evidence="5" type="ORF">DRP43_00380</name>
</gene>
<sequence>MSSHKRKALGKGLDALIPENRDIKEKILEIDVNLIDPNPYQPRSFIEDPNLISLIDSIKEKGIIEPIIVRDKPGNRYEVICGERRLEASKRAGKEKIPSIIKDLSDRESLELALVENIQRESLNPIDEARGFKRLMDEFGATQEDVAREIGKSRASITNTIRLLRLPMFIQEMIIRDEIKEGHARVLLRIDSDADKINIARRVKKNGLSVRDVEKLIEPKFKRKKKEKNPDLYIQEIELQLSRYLGTKVKIDRNGSKGRIKIDFYSDEEFARIIETIGQFKNEEV</sequence>
<dbReference type="SMART" id="SM00470">
    <property type="entry name" value="ParB"/>
    <property type="match status" value="1"/>
</dbReference>
<keyword evidence="3" id="KW-0238">DNA-binding</keyword>
<comment type="caution">
    <text evidence="5">The sequence shown here is derived from an EMBL/GenBank/DDBJ whole genome shotgun (WGS) entry which is preliminary data.</text>
</comment>
<reference evidence="5 6" key="1">
    <citation type="submission" date="2018-06" db="EMBL/GenBank/DDBJ databases">
        <title>Extensive metabolic versatility and redundancy in microbially diverse, dynamic hydrothermal sediments.</title>
        <authorList>
            <person name="Dombrowski N."/>
            <person name="Teske A."/>
            <person name="Baker B.J."/>
        </authorList>
    </citation>
    <scope>NUCLEOTIDE SEQUENCE [LARGE SCALE GENOMIC DNA]</scope>
    <source>
        <strain evidence="5">B10_G13</strain>
    </source>
</reference>
<dbReference type="AlphaFoldDB" id="A0A660SP25"/>
<dbReference type="FunFam" id="1.10.10.2830:FF:000001">
    <property type="entry name" value="Chromosome partitioning protein ParB"/>
    <property type="match status" value="1"/>
</dbReference>
<protein>
    <submittedName>
        <fullName evidence="5">Chromosome partitioning protein ParB</fullName>
    </submittedName>
</protein>
<dbReference type="PANTHER" id="PTHR33375:SF1">
    <property type="entry name" value="CHROMOSOME-PARTITIONING PROTEIN PARB-RELATED"/>
    <property type="match status" value="1"/>
</dbReference>
<dbReference type="EMBL" id="QNBD01000010">
    <property type="protein sequence ID" value="RKX72575.1"/>
    <property type="molecule type" value="Genomic_DNA"/>
</dbReference>
<dbReference type="InterPro" id="IPR003115">
    <property type="entry name" value="ParB_N"/>
</dbReference>
<dbReference type="InterPro" id="IPR050336">
    <property type="entry name" value="Chromosome_partition/occlusion"/>
</dbReference>
<evidence type="ECO:0000313" key="5">
    <source>
        <dbReference type="EMBL" id="RKX72575.1"/>
    </source>
</evidence>
<dbReference type="PANTHER" id="PTHR33375">
    <property type="entry name" value="CHROMOSOME-PARTITIONING PROTEIN PARB-RELATED"/>
    <property type="match status" value="1"/>
</dbReference>
<dbReference type="InterPro" id="IPR004437">
    <property type="entry name" value="ParB/RepB/Spo0J"/>
</dbReference>
<dbReference type="Pfam" id="PF17762">
    <property type="entry name" value="HTH_ParB"/>
    <property type="match status" value="1"/>
</dbReference>
<dbReference type="InterPro" id="IPR041468">
    <property type="entry name" value="HTH_ParB/Spo0J"/>
</dbReference>
<dbReference type="SUPFAM" id="SSF109709">
    <property type="entry name" value="KorB DNA-binding domain-like"/>
    <property type="match status" value="1"/>
</dbReference>
<organism evidence="5 6">
    <name type="scientific">candidate division TA06 bacterium</name>
    <dbReference type="NCBI Taxonomy" id="2250710"/>
    <lineage>
        <taxon>Bacteria</taxon>
        <taxon>Bacteria division TA06</taxon>
    </lineage>
</organism>
<evidence type="ECO:0000313" key="6">
    <source>
        <dbReference type="Proteomes" id="UP000271125"/>
    </source>
</evidence>
<dbReference type="GO" id="GO:0007059">
    <property type="term" value="P:chromosome segregation"/>
    <property type="evidence" value="ECO:0007669"/>
    <property type="project" value="UniProtKB-KW"/>
</dbReference>
<dbReference type="Gene3D" id="1.10.10.2830">
    <property type="match status" value="1"/>
</dbReference>
<dbReference type="GO" id="GO:0045881">
    <property type="term" value="P:positive regulation of sporulation resulting in formation of a cellular spore"/>
    <property type="evidence" value="ECO:0007669"/>
    <property type="project" value="TreeGrafter"/>
</dbReference>
<feature type="domain" description="ParB-like N-terminal" evidence="4">
    <location>
        <begin position="28"/>
        <end position="118"/>
    </location>
</feature>
<proteinExistence type="inferred from homology"/>
<dbReference type="Pfam" id="PF23552">
    <property type="entry name" value="ParB_C"/>
    <property type="match status" value="1"/>
</dbReference>
<dbReference type="GO" id="GO:0003677">
    <property type="term" value="F:DNA binding"/>
    <property type="evidence" value="ECO:0007669"/>
    <property type="project" value="UniProtKB-KW"/>
</dbReference>
<dbReference type="CDD" id="cd16393">
    <property type="entry name" value="SPO0J_N"/>
    <property type="match status" value="1"/>
</dbReference>
<dbReference type="SUPFAM" id="SSF110849">
    <property type="entry name" value="ParB/Sulfiredoxin"/>
    <property type="match status" value="1"/>
</dbReference>
<evidence type="ECO:0000256" key="1">
    <source>
        <dbReference type="ARBA" id="ARBA00006295"/>
    </source>
</evidence>
<dbReference type="Gene3D" id="3.90.1530.30">
    <property type="match status" value="1"/>
</dbReference>
<dbReference type="Proteomes" id="UP000271125">
    <property type="component" value="Unassembled WGS sequence"/>
</dbReference>
<name>A0A660SP25_UNCT6</name>
<accession>A0A660SP25</accession>
<evidence type="ECO:0000259" key="4">
    <source>
        <dbReference type="SMART" id="SM00470"/>
    </source>
</evidence>
<comment type="similarity">
    <text evidence="1">Belongs to the ParB family.</text>
</comment>
<dbReference type="GO" id="GO:0005694">
    <property type="term" value="C:chromosome"/>
    <property type="evidence" value="ECO:0007669"/>
    <property type="project" value="TreeGrafter"/>
</dbReference>
<evidence type="ECO:0000256" key="2">
    <source>
        <dbReference type="ARBA" id="ARBA00022829"/>
    </source>
</evidence>
<dbReference type="InterPro" id="IPR057240">
    <property type="entry name" value="ParB_dimer_C"/>
</dbReference>